<dbReference type="Proteomes" id="UP000541425">
    <property type="component" value="Unassembled WGS sequence"/>
</dbReference>
<dbReference type="RefSeq" id="WP_183697570.1">
    <property type="nucleotide sequence ID" value="NZ_JACICA010000010.1"/>
</dbReference>
<feature type="chain" id="PRO_5030735791" description="RagB/SusD family nutrient uptake outer membrane protein" evidence="6">
    <location>
        <begin position="22"/>
        <end position="494"/>
    </location>
</feature>
<dbReference type="AlphaFoldDB" id="A0A7W5UFI6"/>
<keyword evidence="5" id="KW-0998">Cell outer membrane</keyword>
<feature type="signal peptide" evidence="6">
    <location>
        <begin position="1"/>
        <end position="21"/>
    </location>
</feature>
<dbReference type="InterPro" id="IPR012944">
    <property type="entry name" value="SusD_RagB_dom"/>
</dbReference>
<name>A0A7W5UFI6_9BACT</name>
<gene>
    <name evidence="9" type="ORF">FHS60_001786</name>
</gene>
<comment type="caution">
    <text evidence="9">The sequence shown here is derived from an EMBL/GenBank/DDBJ whole genome shotgun (WGS) entry which is preliminary data.</text>
</comment>
<dbReference type="InterPro" id="IPR011990">
    <property type="entry name" value="TPR-like_helical_dom_sf"/>
</dbReference>
<dbReference type="InterPro" id="IPR033985">
    <property type="entry name" value="SusD-like_N"/>
</dbReference>
<reference evidence="9 10" key="1">
    <citation type="submission" date="2020-08" db="EMBL/GenBank/DDBJ databases">
        <title>Genomic Encyclopedia of Type Strains, Phase IV (KMG-IV): sequencing the most valuable type-strain genomes for metagenomic binning, comparative biology and taxonomic classification.</title>
        <authorList>
            <person name="Goeker M."/>
        </authorList>
    </citation>
    <scope>NUCLEOTIDE SEQUENCE [LARGE SCALE GENOMIC DNA]</scope>
    <source>
        <strain evidence="9 10">DSM 22548</strain>
    </source>
</reference>
<dbReference type="SUPFAM" id="SSF48452">
    <property type="entry name" value="TPR-like"/>
    <property type="match status" value="1"/>
</dbReference>
<evidence type="ECO:0000313" key="10">
    <source>
        <dbReference type="Proteomes" id="UP000541425"/>
    </source>
</evidence>
<evidence type="ECO:0000256" key="3">
    <source>
        <dbReference type="ARBA" id="ARBA00022729"/>
    </source>
</evidence>
<evidence type="ECO:0000256" key="5">
    <source>
        <dbReference type="ARBA" id="ARBA00023237"/>
    </source>
</evidence>
<comment type="subcellular location">
    <subcellularLocation>
        <location evidence="1">Cell outer membrane</location>
    </subcellularLocation>
</comment>
<dbReference type="Gene3D" id="1.25.40.390">
    <property type="match status" value="1"/>
</dbReference>
<evidence type="ECO:0008006" key="11">
    <source>
        <dbReference type="Google" id="ProtNLM"/>
    </source>
</evidence>
<accession>A0A7W5UFI6</accession>
<evidence type="ECO:0000256" key="6">
    <source>
        <dbReference type="SAM" id="SignalP"/>
    </source>
</evidence>
<proteinExistence type="inferred from homology"/>
<dbReference type="Pfam" id="PF14322">
    <property type="entry name" value="SusD-like_3"/>
    <property type="match status" value="1"/>
</dbReference>
<dbReference type="Pfam" id="PF07980">
    <property type="entry name" value="SusD_RagB"/>
    <property type="match status" value="1"/>
</dbReference>
<feature type="domain" description="SusD-like N-terminal" evidence="8">
    <location>
        <begin position="88"/>
        <end position="205"/>
    </location>
</feature>
<protein>
    <recommendedName>
        <fullName evidence="11">RagB/SusD family nutrient uptake outer membrane protein</fullName>
    </recommendedName>
</protein>
<keyword evidence="3 6" id="KW-0732">Signal</keyword>
<evidence type="ECO:0000256" key="2">
    <source>
        <dbReference type="ARBA" id="ARBA00006275"/>
    </source>
</evidence>
<evidence type="ECO:0000313" key="9">
    <source>
        <dbReference type="EMBL" id="MBB3703304.1"/>
    </source>
</evidence>
<comment type="similarity">
    <text evidence="2">Belongs to the SusD family.</text>
</comment>
<keyword evidence="4" id="KW-0472">Membrane</keyword>
<dbReference type="EMBL" id="JACICA010000010">
    <property type="protein sequence ID" value="MBB3703304.1"/>
    <property type="molecule type" value="Genomic_DNA"/>
</dbReference>
<sequence length="494" mass="55599">MKKSIFKAAMLAVLVAPVFTACEFDQYPTTSIPNEQSWVKFSDATNFNIGIHSYIRGICGVGWYTSDLQADYYQPGKGYLNNGGTTYDWSFTSRDMGGMWNTMFVAINQANNFLNNCDKIPVATSDSLTMAQYKAEAYFLRAFAYSQLAIRYCADYDPATADTQLGLPLITTVDVNARPARASLKATFEFIKSDLASARQYIQNTNPASRELVSTQMLNALEARVDLYREDYANAVAMAKSLIDDSHFGLETTPEGLFSEFESDEGKEFIFVPAATPEDGASNYGIYHSWSSSDNAYSPFFLLSQSTIDAYEASDIRRKAFFEKGTVKQINTVVNDIYLLNKFPGNDALTKTGADKEHTYLNIDKPFRIAEQFLIAAEASYRLGNTSDAQNYLNTLREARGLVATAYTGDALFKLIKDEWFREFIGEGQRLDGLKRWGEGFTRKGQAMQNGDLIMQANKERNIELTVENSDQRFVWEIPYNDLLANPNLQKNWK</sequence>
<feature type="domain" description="RagB/SusD" evidence="7">
    <location>
        <begin position="321"/>
        <end position="492"/>
    </location>
</feature>
<organism evidence="9 10">
    <name type="scientific">Alloprevotella rava</name>
    <dbReference type="NCBI Taxonomy" id="671218"/>
    <lineage>
        <taxon>Bacteria</taxon>
        <taxon>Pseudomonadati</taxon>
        <taxon>Bacteroidota</taxon>
        <taxon>Bacteroidia</taxon>
        <taxon>Bacteroidales</taxon>
        <taxon>Prevotellaceae</taxon>
        <taxon>Alloprevotella</taxon>
    </lineage>
</organism>
<dbReference type="PROSITE" id="PS51257">
    <property type="entry name" value="PROKAR_LIPOPROTEIN"/>
    <property type="match status" value="1"/>
</dbReference>
<evidence type="ECO:0000256" key="4">
    <source>
        <dbReference type="ARBA" id="ARBA00023136"/>
    </source>
</evidence>
<evidence type="ECO:0000259" key="8">
    <source>
        <dbReference type="Pfam" id="PF14322"/>
    </source>
</evidence>
<evidence type="ECO:0000259" key="7">
    <source>
        <dbReference type="Pfam" id="PF07980"/>
    </source>
</evidence>
<evidence type="ECO:0000256" key="1">
    <source>
        <dbReference type="ARBA" id="ARBA00004442"/>
    </source>
</evidence>
<dbReference type="GO" id="GO:0009279">
    <property type="term" value="C:cell outer membrane"/>
    <property type="evidence" value="ECO:0007669"/>
    <property type="project" value="UniProtKB-SubCell"/>
</dbReference>